<dbReference type="Proteomes" id="UP000234331">
    <property type="component" value="Unassembled WGS sequence"/>
</dbReference>
<dbReference type="SUPFAM" id="SSF53448">
    <property type="entry name" value="Nucleotide-diphospho-sugar transferases"/>
    <property type="match status" value="1"/>
</dbReference>
<reference evidence="3 4" key="1">
    <citation type="submission" date="2017-06" db="EMBL/GenBank/DDBJ databases">
        <authorList>
            <person name="Kim H.J."/>
            <person name="Triplett B.A."/>
        </authorList>
    </citation>
    <scope>NUCLEOTIDE SEQUENCE [LARGE SCALE GENOMIC DNA]</scope>
    <source>
        <strain evidence="3">FRACA_ARgP5</strain>
    </source>
</reference>
<gene>
    <name evidence="3" type="ORF">FRACA_3550002</name>
</gene>
<accession>A0A2I2KVF0</accession>
<dbReference type="RefSeq" id="WP_101833082.1">
    <property type="nucleotide sequence ID" value="NZ_FZMO01000285.1"/>
</dbReference>
<dbReference type="EMBL" id="FZMO01000285">
    <property type="protein sequence ID" value="SNQ49628.1"/>
    <property type="molecule type" value="Genomic_DNA"/>
</dbReference>
<dbReference type="PANTHER" id="PTHR43685">
    <property type="entry name" value="GLYCOSYLTRANSFERASE"/>
    <property type="match status" value="1"/>
</dbReference>
<keyword evidence="4" id="KW-1185">Reference proteome</keyword>
<dbReference type="InterPro" id="IPR050834">
    <property type="entry name" value="Glycosyltransf_2"/>
</dbReference>
<dbReference type="PANTHER" id="PTHR43685:SF2">
    <property type="entry name" value="GLYCOSYLTRANSFERASE 2-LIKE DOMAIN-CONTAINING PROTEIN"/>
    <property type="match status" value="1"/>
</dbReference>
<dbReference type="InterPro" id="IPR029044">
    <property type="entry name" value="Nucleotide-diphossugar_trans"/>
</dbReference>
<evidence type="ECO:0000313" key="3">
    <source>
        <dbReference type="EMBL" id="SNQ49628.1"/>
    </source>
</evidence>
<dbReference type="Pfam" id="PF00535">
    <property type="entry name" value="Glycos_transf_2"/>
    <property type="match status" value="1"/>
</dbReference>
<proteinExistence type="predicted"/>
<feature type="domain" description="Glycosyltransferase 2-like" evidence="2">
    <location>
        <begin position="7"/>
        <end position="130"/>
    </location>
</feature>
<dbReference type="Gene3D" id="3.90.550.10">
    <property type="entry name" value="Spore Coat Polysaccharide Biosynthesis Protein SpsA, Chain A"/>
    <property type="match status" value="1"/>
</dbReference>
<organism evidence="3 4">
    <name type="scientific">Frankia canadensis</name>
    <dbReference type="NCBI Taxonomy" id="1836972"/>
    <lineage>
        <taxon>Bacteria</taxon>
        <taxon>Bacillati</taxon>
        <taxon>Actinomycetota</taxon>
        <taxon>Actinomycetes</taxon>
        <taxon>Frankiales</taxon>
        <taxon>Frankiaceae</taxon>
        <taxon>Frankia</taxon>
    </lineage>
</organism>
<dbReference type="InterPro" id="IPR001173">
    <property type="entry name" value="Glyco_trans_2-like"/>
</dbReference>
<protein>
    <recommendedName>
        <fullName evidence="2">Glycosyltransferase 2-like domain-containing protein</fullName>
    </recommendedName>
</protein>
<dbReference type="OrthoDB" id="4547437at2"/>
<dbReference type="AlphaFoldDB" id="A0A2I2KVF0"/>
<evidence type="ECO:0000259" key="2">
    <source>
        <dbReference type="Pfam" id="PF00535"/>
    </source>
</evidence>
<name>A0A2I2KVF0_9ACTN</name>
<feature type="compositionally biased region" description="Basic and acidic residues" evidence="1">
    <location>
        <begin position="366"/>
        <end position="377"/>
    </location>
</feature>
<evidence type="ECO:0000256" key="1">
    <source>
        <dbReference type="SAM" id="MobiDB-lite"/>
    </source>
</evidence>
<evidence type="ECO:0000313" key="4">
    <source>
        <dbReference type="Proteomes" id="UP000234331"/>
    </source>
</evidence>
<sequence>MTSPLVSVICPTFNRSRRILPTLRSVRNQRFTDWELLVVSDGSTDDTDDVLAACAREDDRIRPLRTPRHGHPSPVRQAGLARARGGIVAYLDHDDTWLPDHLASLVAAVERGADVVATGAVRVGPDGRVTSVTGPLDLLWHPELQLASPLFEPSRVAHRAGLSAAVGGWRALASGLEDWDLWLRLADAGARFATVDARSARLADGGPSRRTRVPRGHQLWLAEFPTAAAAARAVAGLRAPGAAAELRAAARADQLVWYRSLAATGDLRWPEPHQPHGPPAGGDARPASVTELVERAFAAAGPGAVPWPELVVRREPRSDVATVRVGLPLWCGTAEHTARLRELLWRRQPAQLALTQRVLGGGPVEGDERKREREGNDRSIPAGGSVALATR</sequence>
<feature type="region of interest" description="Disordered" evidence="1">
    <location>
        <begin position="359"/>
        <end position="391"/>
    </location>
</feature>